<dbReference type="InterPro" id="IPR029069">
    <property type="entry name" value="HotDog_dom_sf"/>
</dbReference>
<dbReference type="Gene3D" id="3.10.129.10">
    <property type="entry name" value="Hotdog Thioesterase"/>
    <property type="match status" value="1"/>
</dbReference>
<evidence type="ECO:0000259" key="2">
    <source>
        <dbReference type="Pfam" id="PF22636"/>
    </source>
</evidence>
<dbReference type="PANTHER" id="PTHR36934:SF1">
    <property type="entry name" value="THIOESTERASE DOMAIN-CONTAINING PROTEIN"/>
    <property type="match status" value="1"/>
</dbReference>
<evidence type="ECO:0000313" key="4">
    <source>
        <dbReference type="Proteomes" id="UP000503088"/>
    </source>
</evidence>
<dbReference type="Pfam" id="PF22636">
    <property type="entry name" value="FlK"/>
    <property type="match status" value="1"/>
</dbReference>
<dbReference type="CDD" id="cd03440">
    <property type="entry name" value="hot_dog"/>
    <property type="match status" value="1"/>
</dbReference>
<feature type="active site" evidence="1">
    <location>
        <position position="36"/>
    </location>
</feature>
<gene>
    <name evidence="3" type="ORF">GXN76_04880</name>
</gene>
<evidence type="ECO:0000256" key="1">
    <source>
        <dbReference type="PIRSR" id="PIRSR014972-1"/>
    </source>
</evidence>
<accession>A0A7D4C5K7</accession>
<feature type="active site" evidence="1">
    <location>
        <position position="70"/>
    </location>
</feature>
<dbReference type="AlphaFoldDB" id="A0A7D4C5K7"/>
<protein>
    <submittedName>
        <fullName evidence="3">Thioesterase</fullName>
    </submittedName>
</protein>
<dbReference type="InterPro" id="IPR054485">
    <property type="entry name" value="FlK-like_dom"/>
</dbReference>
<dbReference type="RefSeq" id="WP_173221035.1">
    <property type="nucleotide sequence ID" value="NZ_CP048104.1"/>
</dbReference>
<dbReference type="PIRSF" id="PIRSF014972">
    <property type="entry name" value="FlK"/>
    <property type="match status" value="1"/>
</dbReference>
<dbReference type="Proteomes" id="UP000503088">
    <property type="component" value="Chromosome"/>
</dbReference>
<evidence type="ECO:0000313" key="3">
    <source>
        <dbReference type="EMBL" id="QKG83876.1"/>
    </source>
</evidence>
<organism evidence="3 4">
    <name type="scientific">Kroppenstedtia pulmonis</name>
    <dbReference type="NCBI Taxonomy" id="1380685"/>
    <lineage>
        <taxon>Bacteria</taxon>
        <taxon>Bacillati</taxon>
        <taxon>Bacillota</taxon>
        <taxon>Bacilli</taxon>
        <taxon>Bacillales</taxon>
        <taxon>Thermoactinomycetaceae</taxon>
        <taxon>Kroppenstedtia</taxon>
    </lineage>
</organism>
<feature type="domain" description="Fluoroacetyl-CoA-specific thioesterase-like" evidence="2">
    <location>
        <begin position="17"/>
        <end position="120"/>
    </location>
</feature>
<dbReference type="SUPFAM" id="SSF54637">
    <property type="entry name" value="Thioesterase/thiol ester dehydrase-isomerase"/>
    <property type="match status" value="1"/>
</dbReference>
<dbReference type="KEGG" id="kpul:GXN76_04880"/>
<feature type="active site" evidence="1">
    <location>
        <position position="44"/>
    </location>
</feature>
<dbReference type="EMBL" id="CP048104">
    <property type="protein sequence ID" value="QKG83876.1"/>
    <property type="molecule type" value="Genomic_DNA"/>
</dbReference>
<name>A0A7D4C5K7_9BACL</name>
<reference evidence="3 4" key="1">
    <citation type="submission" date="2020-01" db="EMBL/GenBank/DDBJ databases">
        <authorList>
            <person name="Gulvik C.A."/>
            <person name="Batra D.G."/>
        </authorList>
    </citation>
    <scope>NUCLEOTIDE SEQUENCE [LARGE SCALE GENOMIC DNA]</scope>
    <source>
        <strain evidence="3 4">W9323</strain>
    </source>
</reference>
<dbReference type="PANTHER" id="PTHR36934">
    <property type="entry name" value="BLR0278 PROTEIN"/>
    <property type="match status" value="1"/>
</dbReference>
<sequence>MKKGLVPGCREQMEITVTEEMLASFGGQRIHSTLSTVTLVYYAEWVGRRVILPFLEKGEEGVGSEVAICHKAPAPLGKTVVFTAEVTKVTPRQVICQVWAEHDKGLVGEGTFVQTILPQEKIRQRIESMK</sequence>
<proteinExistence type="predicted"/>
<keyword evidence="4" id="KW-1185">Reference proteome</keyword>
<dbReference type="InterPro" id="IPR025540">
    <property type="entry name" value="FlK"/>
</dbReference>